<evidence type="ECO:0000313" key="2">
    <source>
        <dbReference type="Proteomes" id="UP001497453"/>
    </source>
</evidence>
<evidence type="ECO:0000313" key="1">
    <source>
        <dbReference type="EMBL" id="CAL1716356.1"/>
    </source>
</evidence>
<sequence length="133" mass="13464">MDESGVRDLTGTKGCLASGSTNGLNTAGGGGCPGVSGLIENTFELELELPAAAGVGRLNTLNGAGAALAFSDDEDEDAGGSTKMSFLENALLSPGAAGVKTVGGRRSSERGLKTLLMEQHFHLTWAAEDGHSR</sequence>
<name>A0ABP1E8G8_9APHY</name>
<proteinExistence type="predicted"/>
<dbReference type="Proteomes" id="UP001497453">
    <property type="component" value="Chromosome 9"/>
</dbReference>
<keyword evidence="2" id="KW-1185">Reference proteome</keyword>
<dbReference type="PROSITE" id="PS51257">
    <property type="entry name" value="PROKAR_LIPOPROTEIN"/>
    <property type="match status" value="1"/>
</dbReference>
<reference evidence="2" key="1">
    <citation type="submission" date="2024-04" db="EMBL/GenBank/DDBJ databases">
        <authorList>
            <person name="Shaw F."/>
            <person name="Minotto A."/>
        </authorList>
    </citation>
    <scope>NUCLEOTIDE SEQUENCE [LARGE SCALE GENOMIC DNA]</scope>
</reference>
<accession>A0ABP1E8G8</accession>
<dbReference type="EMBL" id="OZ037952">
    <property type="protein sequence ID" value="CAL1716356.1"/>
    <property type="molecule type" value="Genomic_DNA"/>
</dbReference>
<gene>
    <name evidence="1" type="ORF">GFSPODELE1_LOCUS10718</name>
</gene>
<protein>
    <submittedName>
        <fullName evidence="1">Uncharacterized protein</fullName>
    </submittedName>
</protein>
<organism evidence="1 2">
    <name type="scientific">Somion occarium</name>
    <dbReference type="NCBI Taxonomy" id="3059160"/>
    <lineage>
        <taxon>Eukaryota</taxon>
        <taxon>Fungi</taxon>
        <taxon>Dikarya</taxon>
        <taxon>Basidiomycota</taxon>
        <taxon>Agaricomycotina</taxon>
        <taxon>Agaricomycetes</taxon>
        <taxon>Polyporales</taxon>
        <taxon>Cerrenaceae</taxon>
        <taxon>Somion</taxon>
    </lineage>
</organism>